<evidence type="ECO:0000256" key="1">
    <source>
        <dbReference type="SAM" id="Phobius"/>
    </source>
</evidence>
<feature type="transmembrane region" description="Helical" evidence="1">
    <location>
        <begin position="162"/>
        <end position="183"/>
    </location>
</feature>
<organism evidence="2 3">
    <name type="scientific">Noviherbaspirillum autotrophicum</name>
    <dbReference type="NCBI Taxonomy" id="709839"/>
    <lineage>
        <taxon>Bacteria</taxon>
        <taxon>Pseudomonadati</taxon>
        <taxon>Pseudomonadota</taxon>
        <taxon>Betaproteobacteria</taxon>
        <taxon>Burkholderiales</taxon>
        <taxon>Oxalobacteraceae</taxon>
        <taxon>Noviherbaspirillum</taxon>
    </lineage>
</organism>
<feature type="transmembrane region" description="Helical" evidence="1">
    <location>
        <begin position="20"/>
        <end position="39"/>
    </location>
</feature>
<sequence>MEPLKLSHTIEENVLEFFAWMYLFPITLVHLFFRPLCFLEAMAMEKEKAESARYETRMPPVLFFLFGTMPPSIAIVRHGTLEELTTLPALSDAALIIALTLSILPFAWAISVLVFSARGYDRAQFRDAFSIQCYLFCPIWLFILCVAYYYGPPDVQMPTQTAYAVLGIGIVLIIWLFITEWRLLRKRAISTVRTIGCFVLAMVMSADLFKVTFSIAHATNQKWLL</sequence>
<feature type="transmembrane region" description="Helical" evidence="1">
    <location>
        <begin position="129"/>
        <end position="150"/>
    </location>
</feature>
<reference evidence="2 3" key="1">
    <citation type="submission" date="2014-12" db="EMBL/GenBank/DDBJ databases">
        <title>Denitrispirillum autotrophicum gen. nov., sp. nov., Denitrifying, Facultatively Autotrophic Bacteria Isolated from Rice Paddy Soil.</title>
        <authorList>
            <person name="Ishii S."/>
            <person name="Ashida N."/>
            <person name="Ohno H."/>
            <person name="Otsuka S."/>
            <person name="Yokota A."/>
            <person name="Senoo K."/>
        </authorList>
    </citation>
    <scope>NUCLEOTIDE SEQUENCE [LARGE SCALE GENOMIC DNA]</scope>
    <source>
        <strain evidence="2 3">TSA66</strain>
    </source>
</reference>
<keyword evidence="1" id="KW-0812">Transmembrane</keyword>
<feature type="transmembrane region" description="Helical" evidence="1">
    <location>
        <begin position="60"/>
        <end position="81"/>
    </location>
</feature>
<keyword evidence="1" id="KW-1133">Transmembrane helix</keyword>
<proteinExistence type="predicted"/>
<evidence type="ECO:0008006" key="4">
    <source>
        <dbReference type="Google" id="ProtNLM"/>
    </source>
</evidence>
<name>A0A0C2C1D1_9BURK</name>
<feature type="transmembrane region" description="Helical" evidence="1">
    <location>
        <begin position="93"/>
        <end position="117"/>
    </location>
</feature>
<comment type="caution">
    <text evidence="2">The sequence shown here is derived from an EMBL/GenBank/DDBJ whole genome shotgun (WGS) entry which is preliminary data.</text>
</comment>
<dbReference type="Proteomes" id="UP000031572">
    <property type="component" value="Unassembled WGS sequence"/>
</dbReference>
<evidence type="ECO:0000313" key="3">
    <source>
        <dbReference type="Proteomes" id="UP000031572"/>
    </source>
</evidence>
<accession>A0A0C2C1D1</accession>
<protein>
    <recommendedName>
        <fullName evidence="4">Yip1 domain-containing protein</fullName>
    </recommendedName>
</protein>
<dbReference type="RefSeq" id="WP_040038535.1">
    <property type="nucleotide sequence ID" value="NZ_JWJG01000005.1"/>
</dbReference>
<feature type="transmembrane region" description="Helical" evidence="1">
    <location>
        <begin position="195"/>
        <end position="216"/>
    </location>
</feature>
<keyword evidence="1" id="KW-0472">Membrane</keyword>
<evidence type="ECO:0000313" key="2">
    <source>
        <dbReference type="EMBL" id="KIF84136.1"/>
    </source>
</evidence>
<dbReference type="EMBL" id="JWJG01000005">
    <property type="protein sequence ID" value="KIF84136.1"/>
    <property type="molecule type" value="Genomic_DNA"/>
</dbReference>
<dbReference type="AlphaFoldDB" id="A0A0C2C1D1"/>
<gene>
    <name evidence="2" type="ORF">TSA66_00455</name>
</gene>
<keyword evidence="3" id="KW-1185">Reference proteome</keyword>